<dbReference type="InterPro" id="IPR054723">
    <property type="entry name" value="Ams1-like_N"/>
</dbReference>
<comment type="catalytic activity">
    <reaction evidence="1">
        <text>Hydrolysis of terminal, non-reducing alpha-D-mannose residues in alpha-D-mannosides.</text>
        <dbReference type="EC" id="3.2.1.24"/>
    </reaction>
</comment>
<dbReference type="GO" id="GO:0004559">
    <property type="term" value="F:alpha-mannosidase activity"/>
    <property type="evidence" value="ECO:0007669"/>
    <property type="project" value="UniProtKB-EC"/>
</dbReference>
<keyword evidence="6" id="KW-0326">Glycosidase</keyword>
<dbReference type="GO" id="GO:0030246">
    <property type="term" value="F:carbohydrate binding"/>
    <property type="evidence" value="ECO:0007669"/>
    <property type="project" value="InterPro"/>
</dbReference>
<evidence type="ECO:0000256" key="2">
    <source>
        <dbReference type="ARBA" id="ARBA00009792"/>
    </source>
</evidence>
<dbReference type="Proteomes" id="UP000326759">
    <property type="component" value="Unassembled WGS sequence"/>
</dbReference>
<dbReference type="Gene3D" id="1.20.1270.50">
    <property type="entry name" value="Glycoside hydrolase family 38, central domain"/>
    <property type="match status" value="1"/>
</dbReference>
<dbReference type="InterPro" id="IPR037094">
    <property type="entry name" value="Glyco_hydro_38_cen_sf"/>
</dbReference>
<dbReference type="InterPro" id="IPR015341">
    <property type="entry name" value="Glyco_hydro_38_cen"/>
</dbReference>
<dbReference type="FunFam" id="3.20.110.10:FF:000002">
    <property type="entry name" value="alpha-mannosidase 2C1 isoform X1"/>
    <property type="match status" value="1"/>
</dbReference>
<evidence type="ECO:0000259" key="7">
    <source>
        <dbReference type="SMART" id="SM00872"/>
    </source>
</evidence>
<evidence type="ECO:0000256" key="3">
    <source>
        <dbReference type="ARBA" id="ARBA00012752"/>
    </source>
</evidence>
<evidence type="ECO:0000256" key="5">
    <source>
        <dbReference type="ARBA" id="ARBA00022801"/>
    </source>
</evidence>
<evidence type="ECO:0000313" key="9">
    <source>
        <dbReference type="Proteomes" id="UP000326759"/>
    </source>
</evidence>
<name>A0A5N5SLF0_9CRUS</name>
<evidence type="ECO:0000256" key="1">
    <source>
        <dbReference type="ARBA" id="ARBA00000365"/>
    </source>
</evidence>
<dbReference type="Pfam" id="PF17677">
    <property type="entry name" value="Glyco_hydro38C2"/>
    <property type="match status" value="1"/>
</dbReference>
<dbReference type="Pfam" id="PF09261">
    <property type="entry name" value="Alpha-mann_mid"/>
    <property type="match status" value="1"/>
</dbReference>
<dbReference type="InterPro" id="IPR011330">
    <property type="entry name" value="Glyco_hydro/deAcase_b/a-brl"/>
</dbReference>
<dbReference type="SUPFAM" id="SSF88713">
    <property type="entry name" value="Glycoside hydrolase/deacetylase"/>
    <property type="match status" value="1"/>
</dbReference>
<dbReference type="PANTHER" id="PTHR46017">
    <property type="entry name" value="ALPHA-MANNOSIDASE 2C1"/>
    <property type="match status" value="1"/>
</dbReference>
<dbReference type="SMART" id="SM00872">
    <property type="entry name" value="Alpha-mann_mid"/>
    <property type="match status" value="1"/>
</dbReference>
<keyword evidence="5" id="KW-0378">Hydrolase</keyword>
<dbReference type="Gene3D" id="3.20.110.10">
    <property type="entry name" value="Glycoside hydrolase 38, N terminal domain"/>
    <property type="match status" value="1"/>
</dbReference>
<dbReference type="InterPro" id="IPR011682">
    <property type="entry name" value="Glyco_hydro_38_C"/>
</dbReference>
<dbReference type="PANTHER" id="PTHR46017:SF1">
    <property type="entry name" value="ALPHA-MANNOSIDASE 2C1"/>
    <property type="match status" value="1"/>
</dbReference>
<keyword evidence="4" id="KW-0479">Metal-binding</keyword>
<dbReference type="GO" id="GO:0046872">
    <property type="term" value="F:metal ion binding"/>
    <property type="evidence" value="ECO:0007669"/>
    <property type="project" value="UniProtKB-KW"/>
</dbReference>
<dbReference type="FunFam" id="1.20.1270.50:FF:000004">
    <property type="entry name" value="alpha-mannosidase 2C1 isoform X1"/>
    <property type="match status" value="1"/>
</dbReference>
<comment type="similarity">
    <text evidence="2">Belongs to the glycosyl hydrolase 38 family.</text>
</comment>
<dbReference type="OrthoDB" id="10261055at2759"/>
<dbReference type="InterPro" id="IPR027291">
    <property type="entry name" value="Glyco_hydro_38_N_sf"/>
</dbReference>
<dbReference type="InterPro" id="IPR041147">
    <property type="entry name" value="GH38_C"/>
</dbReference>
<organism evidence="8 9">
    <name type="scientific">Armadillidium nasatum</name>
    <dbReference type="NCBI Taxonomy" id="96803"/>
    <lineage>
        <taxon>Eukaryota</taxon>
        <taxon>Metazoa</taxon>
        <taxon>Ecdysozoa</taxon>
        <taxon>Arthropoda</taxon>
        <taxon>Crustacea</taxon>
        <taxon>Multicrustacea</taxon>
        <taxon>Malacostraca</taxon>
        <taxon>Eumalacostraca</taxon>
        <taxon>Peracarida</taxon>
        <taxon>Isopoda</taxon>
        <taxon>Oniscidea</taxon>
        <taxon>Crinocheta</taxon>
        <taxon>Armadillidiidae</taxon>
        <taxon>Armadillidium</taxon>
    </lineage>
</organism>
<dbReference type="InterPro" id="IPR028995">
    <property type="entry name" value="Glyco_hydro_57/38_cen_sf"/>
</dbReference>
<protein>
    <recommendedName>
        <fullName evidence="3">alpha-mannosidase</fullName>
        <ecNumber evidence="3">3.2.1.24</ecNumber>
    </recommendedName>
</protein>
<dbReference type="Pfam" id="PF01074">
    <property type="entry name" value="Glyco_hydro_38N"/>
    <property type="match status" value="1"/>
</dbReference>
<dbReference type="SUPFAM" id="SSF74650">
    <property type="entry name" value="Galactose mutarotase-like"/>
    <property type="match status" value="1"/>
</dbReference>
<dbReference type="Pfam" id="PF07748">
    <property type="entry name" value="Glyco_hydro_38C"/>
    <property type="match status" value="1"/>
</dbReference>
<dbReference type="AlphaFoldDB" id="A0A5N5SLF0"/>
<dbReference type="SUPFAM" id="SSF88688">
    <property type="entry name" value="Families 57/38 glycoside transferase middle domain"/>
    <property type="match status" value="1"/>
</dbReference>
<dbReference type="EMBL" id="SEYY01023702">
    <property type="protein sequence ID" value="KAB7494662.1"/>
    <property type="molecule type" value="Genomic_DNA"/>
</dbReference>
<gene>
    <name evidence="8" type="primary">manG</name>
    <name evidence="8" type="ORF">Anas_04979</name>
</gene>
<sequence>MTFQVEFLLNMDPNITASLIKHKRTTLERIEKYISKDYFTDVNLFGKLYPKRKDLSFIGHWSLPGGEGSWQDWDITTIFQQSFSPVNVGETFGPSWSTHWFKIEFSVPREWAHKEVRLRWKSQSEAMLWDTQARPLQGLSTGTSHQIRSDYQLSKNWNLEDSDLKQIYFVEMSCSRMFGVGKGGMINPPDPDVKFTLELAEICVFDTDVYSLFLDLLVLHDLAKHLSEDLRGYRALYAGNQMINYIISGNLGLAKEVSKEFFSKKSGENALTVALIGNCHIDSAWLWPFSETKRKCARSWASTIRLMNDYPELVFACSQAQQFQWVKDSYPSLYNDIKEKVKVGKFVPVGATWVEMDGLIPSGESFMRQFLIGQKFYKKEFGSVSNIFWLPDTFGYSGQIPQICRHFDIPYFLTQKLSWNLVNEFPHHTFIWEGIDGSSVLAHFPPGNSYELNVNVEEVIRTEKNLKDKGRVSIAAFLYGYGDGGGGPTQDMLERARRLENIDGCSKLVHMTPGQMFERMSEERRNLCRWTGELYLELHNGTYTSQAKTKYYNRLCEFELRKTEFLLFLVSLYARAEPSEIKSKQEVCEAVWKKVLLNQFHDVLPGSSIGMVYQDTDKAYEEILAVTREVSQYSVKRLSLEDEETVKTASMGKVMISIMNALPWPVSKVIEINDVHLQKIEEEFSMLDSFKDRSIDRFIQKNSNKNGSSYIAIEAAPTSFSNLNIDVMSNELGTGLCKTRILTPHPVKIEETFSDFVLENQFLRARISKIGEILELSHKDNSQRNVFERRGSSIGKGNVITIYDDVPLFWDAWDIMDYHTETRYVLNSKENAKMEIIQPMQILVNGVLKTTLQYSFRISSSSFIKQKISLSAVDPFLSFETEVEWHELHKLLKVEFETGILSRNASYDIQFGHVERPTHKNTTWDSAKFEVCGHKWANISEYGCGLSILNDCKYGWSCNGGTLALSLLRAPKAPDDQCDMGTHFFKYAVLPHTGSLQESPTMKSAYEYNCELSVFHELPFQSSISNIIQIEGGGVMIESIKLAEDSCDSAVIRLYEMFGGSRVVWLRVAPEFKKAYRSNGMEKLISSLPLFDRNPEAKEKNDSGFGYIKLHFHSFEIQTVLLVFSSSVESERQTIDCSSNSCLNHDSESQL</sequence>
<dbReference type="FunFam" id="2.70.98.30:FF:000001">
    <property type="entry name" value="alpha-mannosidase 2C1 isoform X2"/>
    <property type="match status" value="1"/>
</dbReference>
<accession>A0A5N5SLF0</accession>
<dbReference type="GO" id="GO:0009313">
    <property type="term" value="P:oligosaccharide catabolic process"/>
    <property type="evidence" value="ECO:0007669"/>
    <property type="project" value="TreeGrafter"/>
</dbReference>
<comment type="caution">
    <text evidence="8">The sequence shown here is derived from an EMBL/GenBank/DDBJ whole genome shotgun (WGS) entry which is preliminary data.</text>
</comment>
<dbReference type="InterPro" id="IPR000602">
    <property type="entry name" value="Glyco_hydro_38_N"/>
</dbReference>
<dbReference type="Pfam" id="PF22907">
    <property type="entry name" value="Ams1-like_1st"/>
    <property type="match status" value="1"/>
</dbReference>
<dbReference type="Gene3D" id="2.70.98.30">
    <property type="entry name" value="Golgi alpha-mannosidase II, domain 4"/>
    <property type="match status" value="1"/>
</dbReference>
<keyword evidence="9" id="KW-1185">Reference proteome</keyword>
<dbReference type="EC" id="3.2.1.24" evidence="3"/>
<proteinExistence type="inferred from homology"/>
<feature type="domain" description="Glycoside hydrolase family 38 central" evidence="7">
    <location>
        <begin position="537"/>
        <end position="620"/>
    </location>
</feature>
<evidence type="ECO:0000313" key="8">
    <source>
        <dbReference type="EMBL" id="KAB7494662.1"/>
    </source>
</evidence>
<dbReference type="InterPro" id="IPR011013">
    <property type="entry name" value="Gal_mutarotase_sf_dom"/>
</dbReference>
<dbReference type="GO" id="GO:0006013">
    <property type="term" value="P:mannose metabolic process"/>
    <property type="evidence" value="ECO:0007669"/>
    <property type="project" value="InterPro"/>
</dbReference>
<reference evidence="8 9" key="1">
    <citation type="journal article" date="2019" name="PLoS Biol.">
        <title>Sex chromosomes control vertical transmission of feminizing Wolbachia symbionts in an isopod.</title>
        <authorList>
            <person name="Becking T."/>
            <person name="Chebbi M.A."/>
            <person name="Giraud I."/>
            <person name="Moumen B."/>
            <person name="Laverre T."/>
            <person name="Caubet Y."/>
            <person name="Peccoud J."/>
            <person name="Gilbert C."/>
            <person name="Cordaux R."/>
        </authorList>
    </citation>
    <scope>NUCLEOTIDE SEQUENCE [LARGE SCALE GENOMIC DNA]</scope>
    <source>
        <strain evidence="8">ANa2</strain>
        <tissue evidence="8">Whole body excluding digestive tract and cuticle</tissue>
    </source>
</reference>
<evidence type="ECO:0000256" key="4">
    <source>
        <dbReference type="ARBA" id="ARBA00022723"/>
    </source>
</evidence>
<evidence type="ECO:0000256" key="6">
    <source>
        <dbReference type="ARBA" id="ARBA00023295"/>
    </source>
</evidence>